<keyword evidence="8" id="KW-1133">Transmembrane helix</keyword>
<name>A0A0D2G197_9EURO</name>
<protein>
    <recommendedName>
        <fullName evidence="9">Cytochrome b5 heme-binding domain-containing protein</fullName>
    </recommendedName>
</protein>
<dbReference type="STRING" id="1442368.A0A0D2G197"/>
<evidence type="ECO:0000256" key="1">
    <source>
        <dbReference type="ARBA" id="ARBA00004370"/>
    </source>
</evidence>
<gene>
    <name evidence="10" type="ORF">Z517_11313</name>
</gene>
<keyword evidence="11" id="KW-1185">Reference proteome</keyword>
<dbReference type="VEuPathDB" id="FungiDB:Z517_11313"/>
<dbReference type="Gene3D" id="3.10.120.10">
    <property type="entry name" value="Cytochrome b5-like heme/steroid binding domain"/>
    <property type="match status" value="1"/>
</dbReference>
<dbReference type="SUPFAM" id="SSF55856">
    <property type="entry name" value="Cytochrome b5-like heme/steroid binding domain"/>
    <property type="match status" value="1"/>
</dbReference>
<feature type="transmembrane region" description="Helical" evidence="8">
    <location>
        <begin position="101"/>
        <end position="120"/>
    </location>
</feature>
<proteinExistence type="inferred from homology"/>
<keyword evidence="4 8" id="KW-0479">Metal-binding</keyword>
<feature type="domain" description="Cytochrome b5 heme-binding" evidence="9">
    <location>
        <begin position="1"/>
        <end position="77"/>
    </location>
</feature>
<dbReference type="PANTHER" id="PTHR19359:SF14">
    <property type="entry name" value="CYTOCHROME B5 A"/>
    <property type="match status" value="1"/>
</dbReference>
<dbReference type="EMBL" id="KN846976">
    <property type="protein sequence ID" value="KIW74543.1"/>
    <property type="molecule type" value="Genomic_DNA"/>
</dbReference>
<sequence>MKQFSLAQVSQHARKGDLYMIYGNQVYDVTRFVAEHPGGEEVIMDCAGKDGTEAFDEVGHSKEAHDQLRELLIGSLDQVSADAVAKARLKSKVKDNPSSNLMLYGIIVAIVAAVLAAYFYSVDDGRVLGLLKPWIDPEAEGSDILRNSWRVWSDAGK</sequence>
<dbReference type="AlphaFoldDB" id="A0A0D2G197"/>
<dbReference type="SMART" id="SM01117">
    <property type="entry name" value="Cyt-b5"/>
    <property type="match status" value="1"/>
</dbReference>
<reference evidence="10 11" key="1">
    <citation type="submission" date="2015-01" db="EMBL/GenBank/DDBJ databases">
        <title>The Genome Sequence of Fonsecaea pedrosoi CBS 271.37.</title>
        <authorList>
            <consortium name="The Broad Institute Genomics Platform"/>
            <person name="Cuomo C."/>
            <person name="de Hoog S."/>
            <person name="Gorbushina A."/>
            <person name="Stielow B."/>
            <person name="Teixiera M."/>
            <person name="Abouelleil A."/>
            <person name="Chapman S.B."/>
            <person name="Priest M."/>
            <person name="Young S.K."/>
            <person name="Wortman J."/>
            <person name="Nusbaum C."/>
            <person name="Birren B."/>
        </authorList>
    </citation>
    <scope>NUCLEOTIDE SEQUENCE [LARGE SCALE GENOMIC DNA]</scope>
    <source>
        <strain evidence="10 11">CBS 271.37</strain>
    </source>
</reference>
<dbReference type="GeneID" id="25310803"/>
<dbReference type="HOGENOM" id="CLU_102602_3_1_1"/>
<dbReference type="InterPro" id="IPR001199">
    <property type="entry name" value="Cyt_B5-like_heme/steroid-bd"/>
</dbReference>
<comment type="similarity">
    <text evidence="7 8">Belongs to the cytochrome b5 family.</text>
</comment>
<evidence type="ECO:0000256" key="8">
    <source>
        <dbReference type="RuleBase" id="RU362121"/>
    </source>
</evidence>
<dbReference type="Proteomes" id="UP000053029">
    <property type="component" value="Unassembled WGS sequence"/>
</dbReference>
<evidence type="ECO:0000256" key="2">
    <source>
        <dbReference type="ARBA" id="ARBA00022617"/>
    </source>
</evidence>
<dbReference type="InterPro" id="IPR050668">
    <property type="entry name" value="Cytochrome_b5"/>
</dbReference>
<dbReference type="PANTHER" id="PTHR19359">
    <property type="entry name" value="CYTOCHROME B5"/>
    <property type="match status" value="1"/>
</dbReference>
<comment type="subcellular location">
    <subcellularLocation>
        <location evidence="1">Membrane</location>
    </subcellularLocation>
</comment>
<evidence type="ECO:0000256" key="5">
    <source>
        <dbReference type="ARBA" id="ARBA00023004"/>
    </source>
</evidence>
<organism evidence="10 11">
    <name type="scientific">Fonsecaea pedrosoi CBS 271.37</name>
    <dbReference type="NCBI Taxonomy" id="1442368"/>
    <lineage>
        <taxon>Eukaryota</taxon>
        <taxon>Fungi</taxon>
        <taxon>Dikarya</taxon>
        <taxon>Ascomycota</taxon>
        <taxon>Pezizomycotina</taxon>
        <taxon>Eurotiomycetes</taxon>
        <taxon>Chaetothyriomycetidae</taxon>
        <taxon>Chaetothyriales</taxon>
        <taxon>Herpotrichiellaceae</taxon>
        <taxon>Fonsecaea</taxon>
    </lineage>
</organism>
<evidence type="ECO:0000256" key="7">
    <source>
        <dbReference type="ARBA" id="ARBA00038168"/>
    </source>
</evidence>
<dbReference type="FunFam" id="3.10.120.10:FF:000002">
    <property type="entry name" value="Cytochrome b5 type B"/>
    <property type="match status" value="1"/>
</dbReference>
<dbReference type="GO" id="GO:0046872">
    <property type="term" value="F:metal ion binding"/>
    <property type="evidence" value="ECO:0007669"/>
    <property type="project" value="UniProtKB-UniRule"/>
</dbReference>
<keyword evidence="2 8" id="KW-0349">Heme</keyword>
<keyword evidence="6 8" id="KW-0472">Membrane</keyword>
<dbReference type="InterPro" id="IPR036400">
    <property type="entry name" value="Cyt_B5-like_heme/steroid_sf"/>
</dbReference>
<accession>A0A0D2G197</accession>
<dbReference type="RefSeq" id="XP_013278351.1">
    <property type="nucleotide sequence ID" value="XM_013422897.1"/>
</dbReference>
<evidence type="ECO:0000313" key="11">
    <source>
        <dbReference type="Proteomes" id="UP000053029"/>
    </source>
</evidence>
<evidence type="ECO:0000256" key="3">
    <source>
        <dbReference type="ARBA" id="ARBA00022692"/>
    </source>
</evidence>
<dbReference type="GO" id="GO:0020037">
    <property type="term" value="F:heme binding"/>
    <property type="evidence" value="ECO:0007669"/>
    <property type="project" value="UniProtKB-UniRule"/>
</dbReference>
<evidence type="ECO:0000256" key="6">
    <source>
        <dbReference type="ARBA" id="ARBA00023136"/>
    </source>
</evidence>
<keyword evidence="5 8" id="KW-0408">Iron</keyword>
<dbReference type="InterPro" id="IPR018506">
    <property type="entry name" value="Cyt_B5_heme-BS"/>
</dbReference>
<dbReference type="GO" id="GO:0016020">
    <property type="term" value="C:membrane"/>
    <property type="evidence" value="ECO:0007669"/>
    <property type="project" value="UniProtKB-SubCell"/>
</dbReference>
<dbReference type="PRINTS" id="PR00363">
    <property type="entry name" value="CYTOCHROMEB5"/>
</dbReference>
<keyword evidence="3 8" id="KW-0812">Transmembrane</keyword>
<dbReference type="Pfam" id="PF00173">
    <property type="entry name" value="Cyt-b5"/>
    <property type="match status" value="1"/>
</dbReference>
<dbReference type="PROSITE" id="PS00191">
    <property type="entry name" value="CYTOCHROME_B5_1"/>
    <property type="match status" value="1"/>
</dbReference>
<dbReference type="PROSITE" id="PS50255">
    <property type="entry name" value="CYTOCHROME_B5_2"/>
    <property type="match status" value="1"/>
</dbReference>
<evidence type="ECO:0000256" key="4">
    <source>
        <dbReference type="ARBA" id="ARBA00022723"/>
    </source>
</evidence>
<evidence type="ECO:0000259" key="9">
    <source>
        <dbReference type="PROSITE" id="PS50255"/>
    </source>
</evidence>
<evidence type="ECO:0000313" key="10">
    <source>
        <dbReference type="EMBL" id="KIW74543.1"/>
    </source>
</evidence>